<keyword evidence="4" id="KW-1185">Reference proteome</keyword>
<dbReference type="Gene3D" id="3.30.420.10">
    <property type="entry name" value="Ribonuclease H-like superfamily/Ribonuclease H"/>
    <property type="match status" value="1"/>
</dbReference>
<evidence type="ECO:0000259" key="2">
    <source>
        <dbReference type="PROSITE" id="PS50172"/>
    </source>
</evidence>
<dbReference type="STRING" id="574376.BAMA_10625"/>
<reference evidence="3 4" key="1">
    <citation type="submission" date="2014-06" db="EMBL/GenBank/DDBJ databases">
        <title>Draft genome sequence of Bacillus manliponensis JCM 15802 (MCCC 1A00708).</title>
        <authorList>
            <person name="Lai Q."/>
            <person name="Liu Y."/>
            <person name="Shao Z."/>
        </authorList>
    </citation>
    <scope>NUCLEOTIDE SEQUENCE [LARGE SCALE GENOMIC DNA]</scope>
    <source>
        <strain evidence="3 4">JCM 15802</strain>
    </source>
</reference>
<dbReference type="CDD" id="cd17748">
    <property type="entry name" value="BRCT_DNA_ligase_like"/>
    <property type="match status" value="1"/>
</dbReference>
<evidence type="ECO:0000313" key="4">
    <source>
        <dbReference type="Proteomes" id="UP000027822"/>
    </source>
</evidence>
<comment type="caution">
    <text evidence="3">The sequence shown here is derived from an EMBL/GenBank/DDBJ whole genome shotgun (WGS) entry which is preliminary data.</text>
</comment>
<proteinExistence type="predicted"/>
<dbReference type="CDD" id="cd06127">
    <property type="entry name" value="DEDDh"/>
    <property type="match status" value="1"/>
</dbReference>
<dbReference type="SMART" id="SM00479">
    <property type="entry name" value="EXOIII"/>
    <property type="match status" value="1"/>
</dbReference>
<dbReference type="AlphaFoldDB" id="A0A073JUP1"/>
<dbReference type="OrthoDB" id="9803913at2"/>
<protein>
    <recommendedName>
        <fullName evidence="2">BRCT domain-containing protein</fullName>
    </recommendedName>
</protein>
<name>A0A073JUP1_9BACI</name>
<dbReference type="InterPro" id="IPR001357">
    <property type="entry name" value="BRCT_dom"/>
</dbReference>
<dbReference type="RefSeq" id="WP_034642294.1">
    <property type="nucleotide sequence ID" value="NZ_CBCSJC010000034.1"/>
</dbReference>
<sequence length="365" mass="41375">MQNMILLDIETRDFDVDSGIYEVALLVVEDGKIILSEHIAEVEDEASIHLGMGEGYADISESELHKERFRTIINTYKYPVVAHNVPFDRKFLIHYGWMDEEYECYDSIRAIKYANPHLFSYSLGYLLYFYNINRPLTHIALDDVKVLYEVILKASPTIWIPLYKVSPKKFKNFVETTVNVEGQSTVFQDKRIVFTGASPFSRVLMQEIAKKCGAVVTGSVSSKTDLLICGEKPGSKLDKAKELEIEVQTDEWFIDAVSKDLNLATATVTRRSIAATENPGVPFKKVPELKGKTVNIALLPLSVQRKVEDILIHHMEVSRLNKGSNGYKVDAIIYADDGDYVLLKKAKELQIKTIPLSKFNQMILN</sequence>
<dbReference type="SUPFAM" id="SSF53098">
    <property type="entry name" value="Ribonuclease H-like"/>
    <property type="match status" value="1"/>
</dbReference>
<dbReference type="InterPro" id="IPR036397">
    <property type="entry name" value="RNaseH_sf"/>
</dbReference>
<dbReference type="GO" id="GO:0004527">
    <property type="term" value="F:exonuclease activity"/>
    <property type="evidence" value="ECO:0007669"/>
    <property type="project" value="UniProtKB-ARBA"/>
</dbReference>
<dbReference type="SMART" id="SM00292">
    <property type="entry name" value="BRCT"/>
    <property type="match status" value="1"/>
</dbReference>
<organism evidence="3 4">
    <name type="scientific">Bacillus manliponensis</name>
    <dbReference type="NCBI Taxonomy" id="574376"/>
    <lineage>
        <taxon>Bacteria</taxon>
        <taxon>Bacillati</taxon>
        <taxon>Bacillota</taxon>
        <taxon>Bacilli</taxon>
        <taxon>Bacillales</taxon>
        <taxon>Bacillaceae</taxon>
        <taxon>Bacillus</taxon>
        <taxon>Bacillus cereus group</taxon>
    </lineage>
</organism>
<dbReference type="InterPro" id="IPR012337">
    <property type="entry name" value="RNaseH-like_sf"/>
</dbReference>
<dbReference type="Proteomes" id="UP000027822">
    <property type="component" value="Unassembled WGS sequence"/>
</dbReference>
<gene>
    <name evidence="3" type="ORF">BAMA_10625</name>
</gene>
<dbReference type="Pfam" id="PF00533">
    <property type="entry name" value="BRCT"/>
    <property type="match status" value="1"/>
</dbReference>
<dbReference type="Gene3D" id="3.40.50.10190">
    <property type="entry name" value="BRCT domain"/>
    <property type="match status" value="1"/>
</dbReference>
<dbReference type="PROSITE" id="PS50172">
    <property type="entry name" value="BRCT"/>
    <property type="match status" value="1"/>
</dbReference>
<dbReference type="SUPFAM" id="SSF52113">
    <property type="entry name" value="BRCT domain"/>
    <property type="match status" value="1"/>
</dbReference>
<evidence type="ECO:0000256" key="1">
    <source>
        <dbReference type="ARBA" id="ARBA00002286"/>
    </source>
</evidence>
<dbReference type="eggNOG" id="COG0847">
    <property type="taxonomic scope" value="Bacteria"/>
</dbReference>
<feature type="domain" description="BRCT" evidence="2">
    <location>
        <begin position="182"/>
        <end position="259"/>
    </location>
</feature>
<dbReference type="InterPro" id="IPR013520">
    <property type="entry name" value="Ribonucl_H"/>
</dbReference>
<dbReference type="EMBL" id="JOTN01000020">
    <property type="protein sequence ID" value="KEK17927.1"/>
    <property type="molecule type" value="Genomic_DNA"/>
</dbReference>
<dbReference type="GO" id="GO:0003676">
    <property type="term" value="F:nucleic acid binding"/>
    <property type="evidence" value="ECO:0007669"/>
    <property type="project" value="InterPro"/>
</dbReference>
<accession>A0A073JUP1</accession>
<dbReference type="InterPro" id="IPR036420">
    <property type="entry name" value="BRCT_dom_sf"/>
</dbReference>
<comment type="function">
    <text evidence="1">Involved in the transposition of the insertion sequence.</text>
</comment>
<evidence type="ECO:0000313" key="3">
    <source>
        <dbReference type="EMBL" id="KEK17927.1"/>
    </source>
</evidence>